<keyword evidence="1" id="KW-0812">Transmembrane</keyword>
<keyword evidence="1" id="KW-1133">Transmembrane helix</keyword>
<feature type="transmembrane region" description="Helical" evidence="1">
    <location>
        <begin position="350"/>
        <end position="375"/>
    </location>
</feature>
<dbReference type="EMBL" id="APOI01000007">
    <property type="protein sequence ID" value="ENU24903.1"/>
    <property type="molecule type" value="Genomic_DNA"/>
</dbReference>
<feature type="transmembrane region" description="Helical" evidence="1">
    <location>
        <begin position="277"/>
        <end position="297"/>
    </location>
</feature>
<sequence>MNKQPALLERFALRISNWSEKWFPDSYIFALLGVIIVSFAAIGIGASVQDVASSFGNGFWSLIPFTLQMTMLIIVGYVVSVSAPVKKLIQMMARIPHSGRSAIVLVATVSLLISLVNWAVSTILTALLVIALAKRKELQMDYRAAAAAAIIGMGATWALGISSSAAQLQANKASLPESIYNLTGVIPFTETIFLWQSMLMTLILVIVSIAIAYWSAPKGDNVKTMQDFELSFEEEEKTEVKSTRPGDWLENSPLLTIIVVALGLIWMFIEFSKTNPIIAISSLNTYNFVFLMLGLALHRTPRNFLNAVSQAVPAVSGILIQFPLYGSIAFIMTQALNSQDLSLSHYIAEFFVSIASKETFAIVMGIYSAVLGFFVPSGGGKWIIEAPYVMQAANDLQVHLGWSVQIYNAAEALPNLINPFFMLPMLGILKLKAKDVIGFTVTQLVFHLPLVLFLLWILGRTLSYSPPVM</sequence>
<dbReference type="InterPro" id="IPR006160">
    <property type="entry name" value="SCFA_transpt_AtoE"/>
</dbReference>
<feature type="transmembrane region" description="Helical" evidence="1">
    <location>
        <begin position="254"/>
        <end position="271"/>
    </location>
</feature>
<organism evidence="2 3">
    <name type="scientific">Acinetobacter proteolyticus</name>
    <dbReference type="NCBI Taxonomy" id="1776741"/>
    <lineage>
        <taxon>Bacteria</taxon>
        <taxon>Pseudomonadati</taxon>
        <taxon>Pseudomonadota</taxon>
        <taxon>Gammaproteobacteria</taxon>
        <taxon>Moraxellales</taxon>
        <taxon>Moraxellaceae</taxon>
        <taxon>Acinetobacter</taxon>
    </lineage>
</organism>
<dbReference type="PANTHER" id="PTHR41983:SF2">
    <property type="entry name" value="SHORT-CHAIN FATTY ACID TRANSPORTER-RELATED"/>
    <property type="match status" value="1"/>
</dbReference>
<feature type="transmembrane region" description="Helical" evidence="1">
    <location>
        <begin position="60"/>
        <end position="83"/>
    </location>
</feature>
<evidence type="ECO:0000256" key="1">
    <source>
        <dbReference type="SAM" id="Phobius"/>
    </source>
</evidence>
<evidence type="ECO:0000313" key="3">
    <source>
        <dbReference type="Proteomes" id="UP000013034"/>
    </source>
</evidence>
<dbReference type="Pfam" id="PF02667">
    <property type="entry name" value="SCFA_trans"/>
    <property type="match status" value="1"/>
</dbReference>
<feature type="transmembrane region" description="Helical" evidence="1">
    <location>
        <begin position="192"/>
        <end position="216"/>
    </location>
</feature>
<keyword evidence="1" id="KW-0472">Membrane</keyword>
<gene>
    <name evidence="2" type="ORF">F993_00286</name>
</gene>
<protein>
    <submittedName>
        <fullName evidence="2">TIGR00366 family protein</fullName>
    </submittedName>
</protein>
<feature type="transmembrane region" description="Helical" evidence="1">
    <location>
        <begin position="103"/>
        <end position="132"/>
    </location>
</feature>
<proteinExistence type="predicted"/>
<dbReference type="RefSeq" id="WP_004652256.1">
    <property type="nucleotide sequence ID" value="NZ_KB849178.1"/>
</dbReference>
<feature type="transmembrane region" description="Helical" evidence="1">
    <location>
        <begin position="436"/>
        <end position="459"/>
    </location>
</feature>
<feature type="transmembrane region" description="Helical" evidence="1">
    <location>
        <begin position="304"/>
        <end position="330"/>
    </location>
</feature>
<keyword evidence="3" id="KW-1185">Reference proteome</keyword>
<dbReference type="Proteomes" id="UP000013034">
    <property type="component" value="Unassembled WGS sequence"/>
</dbReference>
<comment type="caution">
    <text evidence="2">The sequence shown here is derived from an EMBL/GenBank/DDBJ whole genome shotgun (WGS) entry which is preliminary data.</text>
</comment>
<accession>A0ABN0JI30</accession>
<dbReference type="PANTHER" id="PTHR41983">
    <property type="entry name" value="SHORT-CHAIN FATTY ACID TRANSPORTER-RELATED"/>
    <property type="match status" value="1"/>
</dbReference>
<reference evidence="2 3" key="1">
    <citation type="submission" date="2013-02" db="EMBL/GenBank/DDBJ databases">
        <title>The Genome Sequence of Acinetobacter sp. NIPH 809.</title>
        <authorList>
            <consortium name="The Broad Institute Genome Sequencing Platform"/>
            <consortium name="The Broad Institute Genome Sequencing Center for Infectious Disease"/>
            <person name="Cerqueira G."/>
            <person name="Feldgarden M."/>
            <person name="Courvalin P."/>
            <person name="Perichon B."/>
            <person name="Grillot-Courvalin C."/>
            <person name="Clermont D."/>
            <person name="Rocha E."/>
            <person name="Yoon E.-J."/>
            <person name="Nemec A."/>
            <person name="Walker B."/>
            <person name="Young S.K."/>
            <person name="Zeng Q."/>
            <person name="Gargeya S."/>
            <person name="Fitzgerald M."/>
            <person name="Haas B."/>
            <person name="Abouelleil A."/>
            <person name="Alvarado L."/>
            <person name="Arachchi H.M."/>
            <person name="Berlin A.M."/>
            <person name="Chapman S.B."/>
            <person name="Dewar J."/>
            <person name="Goldberg J."/>
            <person name="Griggs A."/>
            <person name="Gujja S."/>
            <person name="Hansen M."/>
            <person name="Howarth C."/>
            <person name="Imamovic A."/>
            <person name="Larimer J."/>
            <person name="McCowan C."/>
            <person name="Murphy C."/>
            <person name="Neiman D."/>
            <person name="Pearson M."/>
            <person name="Priest M."/>
            <person name="Roberts A."/>
            <person name="Saif S."/>
            <person name="Shea T."/>
            <person name="Sisk P."/>
            <person name="Sykes S."/>
            <person name="Wortman J."/>
            <person name="Nusbaum C."/>
            <person name="Birren B."/>
        </authorList>
    </citation>
    <scope>NUCLEOTIDE SEQUENCE [LARGE SCALE GENOMIC DNA]</scope>
    <source>
        <strain evidence="2 3">NIPH 809</strain>
    </source>
</reference>
<feature type="transmembrane region" description="Helical" evidence="1">
    <location>
        <begin position="144"/>
        <end position="166"/>
    </location>
</feature>
<evidence type="ECO:0000313" key="2">
    <source>
        <dbReference type="EMBL" id="ENU24903.1"/>
    </source>
</evidence>
<feature type="transmembrane region" description="Helical" evidence="1">
    <location>
        <begin position="27"/>
        <end position="48"/>
    </location>
</feature>
<name>A0ABN0JI30_9GAMM</name>